<evidence type="ECO:0000313" key="4">
    <source>
        <dbReference type="EMBL" id="CAF3952456.1"/>
    </source>
</evidence>
<dbReference type="Pfam" id="PF01823">
    <property type="entry name" value="MACPF"/>
    <property type="match status" value="1"/>
</dbReference>
<keyword evidence="6" id="KW-1185">Reference proteome</keyword>
<evidence type="ECO:0000313" key="5">
    <source>
        <dbReference type="EMBL" id="CAF4393492.1"/>
    </source>
</evidence>
<dbReference type="EMBL" id="CAJNOK010011791">
    <property type="protein sequence ID" value="CAF1148552.1"/>
    <property type="molecule type" value="Genomic_DNA"/>
</dbReference>
<gene>
    <name evidence="3" type="ORF">GPM918_LOCUS38213</name>
    <name evidence="2" type="ORF">OVA965_LOCUS21485</name>
    <name evidence="5" type="ORF">SRO942_LOCUS39024</name>
    <name evidence="4" type="ORF">TMI583_LOCUS22141</name>
</gene>
<dbReference type="Proteomes" id="UP000681722">
    <property type="component" value="Unassembled WGS sequence"/>
</dbReference>
<dbReference type="PROSITE" id="PS51412">
    <property type="entry name" value="MACPF_2"/>
    <property type="match status" value="1"/>
</dbReference>
<dbReference type="InterPro" id="IPR020864">
    <property type="entry name" value="MACPF"/>
</dbReference>
<dbReference type="EMBL" id="CAJOBA010029965">
    <property type="protein sequence ID" value="CAF3952456.1"/>
    <property type="molecule type" value="Genomic_DNA"/>
</dbReference>
<proteinExistence type="predicted"/>
<reference evidence="3" key="1">
    <citation type="submission" date="2021-02" db="EMBL/GenBank/DDBJ databases">
        <authorList>
            <person name="Nowell W R."/>
        </authorList>
    </citation>
    <scope>NUCLEOTIDE SEQUENCE</scope>
</reference>
<sequence>MDLSFSYKHSEQTKYMVDNMVKKQYEILYTSAKISLVKLSMFEPSMALSTQFRMVMDNMPCCTYSKEAEKYIFDYIFGYFGFAYVTEIMLGGIAQQNMFIDQVNITTIEQKGYERSDEAQIEFYVKLNVKDTYKYDKTKHDEFMKYVKDTYVTILGGDTHIQTLDEWQRRLK</sequence>
<evidence type="ECO:0000313" key="2">
    <source>
        <dbReference type="EMBL" id="CAF1148552.1"/>
    </source>
</evidence>
<dbReference type="AlphaFoldDB" id="A0A815VVM0"/>
<dbReference type="EMBL" id="CAJOBC010090673">
    <property type="protein sequence ID" value="CAF4393492.1"/>
    <property type="molecule type" value="Genomic_DNA"/>
</dbReference>
<evidence type="ECO:0000313" key="6">
    <source>
        <dbReference type="Proteomes" id="UP000663829"/>
    </source>
</evidence>
<name>A0A815VVM0_9BILA</name>
<organism evidence="3 6">
    <name type="scientific">Didymodactylos carnosus</name>
    <dbReference type="NCBI Taxonomy" id="1234261"/>
    <lineage>
        <taxon>Eukaryota</taxon>
        <taxon>Metazoa</taxon>
        <taxon>Spiralia</taxon>
        <taxon>Gnathifera</taxon>
        <taxon>Rotifera</taxon>
        <taxon>Eurotatoria</taxon>
        <taxon>Bdelloidea</taxon>
        <taxon>Philodinida</taxon>
        <taxon>Philodinidae</taxon>
        <taxon>Didymodactylos</taxon>
    </lineage>
</organism>
<comment type="caution">
    <text evidence="3">The sequence shown here is derived from an EMBL/GenBank/DDBJ whole genome shotgun (WGS) entry which is preliminary data.</text>
</comment>
<dbReference type="EMBL" id="CAJNOQ010025075">
    <property type="protein sequence ID" value="CAF1533860.1"/>
    <property type="molecule type" value="Genomic_DNA"/>
</dbReference>
<evidence type="ECO:0000259" key="1">
    <source>
        <dbReference type="PROSITE" id="PS51412"/>
    </source>
</evidence>
<dbReference type="Proteomes" id="UP000663829">
    <property type="component" value="Unassembled WGS sequence"/>
</dbReference>
<accession>A0A815VVM0</accession>
<dbReference type="Proteomes" id="UP000677228">
    <property type="component" value="Unassembled WGS sequence"/>
</dbReference>
<feature type="domain" description="MACPF" evidence="1">
    <location>
        <begin position="1"/>
        <end position="172"/>
    </location>
</feature>
<dbReference type="Proteomes" id="UP000682733">
    <property type="component" value="Unassembled WGS sequence"/>
</dbReference>
<protein>
    <recommendedName>
        <fullName evidence="1">MACPF domain-containing protein</fullName>
    </recommendedName>
</protein>
<evidence type="ECO:0000313" key="3">
    <source>
        <dbReference type="EMBL" id="CAF1533860.1"/>
    </source>
</evidence>